<name>A0AA44Q723_BACCE</name>
<organism evidence="1 2">
    <name type="scientific">Bacillus cereus</name>
    <dbReference type="NCBI Taxonomy" id="1396"/>
    <lineage>
        <taxon>Bacteria</taxon>
        <taxon>Bacillati</taxon>
        <taxon>Bacillota</taxon>
        <taxon>Bacilli</taxon>
        <taxon>Bacillales</taxon>
        <taxon>Bacillaceae</taxon>
        <taxon>Bacillus</taxon>
        <taxon>Bacillus cereus group</taxon>
    </lineage>
</organism>
<evidence type="ECO:0000313" key="1">
    <source>
        <dbReference type="EMBL" id="PFR89372.1"/>
    </source>
</evidence>
<dbReference type="Proteomes" id="UP000226357">
    <property type="component" value="Unassembled WGS sequence"/>
</dbReference>
<accession>A0AA44Q723</accession>
<reference evidence="1 2" key="1">
    <citation type="submission" date="2017-09" db="EMBL/GenBank/DDBJ databases">
        <title>Large-scale bioinformatics analysis of Bacillus genomes uncovers conserved roles of natural products in bacterial physiology.</title>
        <authorList>
            <consortium name="Agbiome Team Llc"/>
            <person name="Bleich R.M."/>
            <person name="Grubbs K.J."/>
            <person name="Santa Maria K.C."/>
            <person name="Allen S.E."/>
            <person name="Farag S."/>
            <person name="Shank E.A."/>
            <person name="Bowers A."/>
        </authorList>
    </citation>
    <scope>NUCLEOTIDE SEQUENCE [LARGE SCALE GENOMIC DNA]</scope>
    <source>
        <strain evidence="1 2">AFS067272</strain>
    </source>
</reference>
<evidence type="ECO:0000313" key="2">
    <source>
        <dbReference type="Proteomes" id="UP000226357"/>
    </source>
</evidence>
<dbReference type="EMBL" id="NVBO01000317">
    <property type="protein sequence ID" value="PFR89372.1"/>
    <property type="molecule type" value="Genomic_DNA"/>
</dbReference>
<protein>
    <submittedName>
        <fullName evidence="1">Uncharacterized protein</fullName>
    </submittedName>
</protein>
<dbReference type="AlphaFoldDB" id="A0AA44Q723"/>
<sequence>MDLWKDNEIFSISNSSEQYYLSIHNPLLSELGGQCNTLKQIVIENGLEDEFLNRIYLTIKRALTIFSTSLVPYHQIRSIDLQDLRYKFREIRVLYPNIYQDFLTAAKQIKQLLEQENNLLIEKVLDLVNGPDPTKRAIVTKKHLKDEEIYVLLERFTTNAMDIRFFNDSVFRKSSDTFDEVIFIGSPNLFEAYVNNCPRAKKTYFISYDVFPNYFREMGALHSLQPVSTVYKGIKNKLEQRPIPTAKVLLEEDLPSLSLLGKQLAASEDLDENGADSIEPVEARLITLENDHVLFLQVDGRYKVVEIDIKAKHVTSKPFNMLELDDFLLVFHERETEMLATVADSEVLKEQAQELRRIQKSWKNRLQSWVDKNGIHTACHILSSKYNMSSSKPHNVNYWLRDTTIFPRNMEQLLKALQYDDDAVQQTLLASNRILAAHRRAGSLVTQYANQVIKSSDLKNLLSQGYQIFSIPEFPGVTFSVERIVGISSERFMVHPGKIMKVYNQSSLHV</sequence>
<gene>
    <name evidence="1" type="ORF">COK38_24550</name>
</gene>
<comment type="caution">
    <text evidence="1">The sequence shown here is derived from an EMBL/GenBank/DDBJ whole genome shotgun (WGS) entry which is preliminary data.</text>
</comment>
<proteinExistence type="predicted"/>
<dbReference type="RefSeq" id="WP_098523479.1">
    <property type="nucleotide sequence ID" value="NZ_NUYJ01000093.1"/>
</dbReference>